<dbReference type="PANTHER" id="PTHR31272">
    <property type="entry name" value="CYTOCHROME C-TYPE BIOGENESIS PROTEIN HI_1454-RELATED"/>
    <property type="match status" value="1"/>
</dbReference>
<proteinExistence type="predicted"/>
<name>A0A150HH92_9MICO</name>
<keyword evidence="4" id="KW-1185">Reference proteome</keyword>
<organism evidence="3 4">
    <name type="scientific">Microbacterium laevaniformans</name>
    <dbReference type="NCBI Taxonomy" id="36807"/>
    <lineage>
        <taxon>Bacteria</taxon>
        <taxon>Bacillati</taxon>
        <taxon>Actinomycetota</taxon>
        <taxon>Actinomycetes</taxon>
        <taxon>Micrococcales</taxon>
        <taxon>Microbacteriaceae</taxon>
        <taxon>Microbacterium</taxon>
    </lineage>
</organism>
<dbReference type="Proteomes" id="UP000075357">
    <property type="component" value="Unassembled WGS sequence"/>
</dbReference>
<keyword evidence="2 3" id="KW-0812">Transmembrane</keyword>
<evidence type="ECO:0000256" key="1">
    <source>
        <dbReference type="SAM" id="MobiDB-lite"/>
    </source>
</evidence>
<dbReference type="EMBL" id="LRAD01000017">
    <property type="protein sequence ID" value="KXZ61405.1"/>
    <property type="molecule type" value="Genomic_DNA"/>
</dbReference>
<feature type="transmembrane region" description="Helical" evidence="2">
    <location>
        <begin position="50"/>
        <end position="76"/>
    </location>
</feature>
<dbReference type="STRING" id="36807.Mlaev_00402"/>
<feature type="transmembrane region" description="Helical" evidence="2">
    <location>
        <begin position="265"/>
        <end position="284"/>
    </location>
</feature>
<gene>
    <name evidence="3" type="ORF">Mlaev_00402</name>
</gene>
<reference evidence="3 4" key="1">
    <citation type="submission" date="2016-01" db="EMBL/GenBank/DDBJ databases">
        <title>Draft genome sequences of Microbacterium laevaniformans LCDC 91-0039 and the type strain of Microbacterium hominis LCDC 84-209.</title>
        <authorList>
            <person name="Bernier A.-M."/>
            <person name="Bernard K."/>
        </authorList>
    </citation>
    <scope>NUCLEOTIDE SEQUENCE [LARGE SCALE GENOMIC DNA]</scope>
    <source>
        <strain evidence="3 4">LCDC 91-0039</strain>
    </source>
</reference>
<feature type="transmembrane region" description="Helical" evidence="2">
    <location>
        <begin position="123"/>
        <end position="150"/>
    </location>
</feature>
<evidence type="ECO:0000313" key="4">
    <source>
        <dbReference type="Proteomes" id="UP000075357"/>
    </source>
</evidence>
<keyword evidence="2" id="KW-0472">Membrane</keyword>
<evidence type="ECO:0000313" key="3">
    <source>
        <dbReference type="EMBL" id="KXZ61405.1"/>
    </source>
</evidence>
<accession>A0A150HH92</accession>
<feature type="transmembrane region" description="Helical" evidence="2">
    <location>
        <begin position="203"/>
        <end position="228"/>
    </location>
</feature>
<sequence>MGSELLTTGSVIAAFLAGGVALFAPCCIVFLAPSYLAAAVKNRKWRLLPLTFVFAAGLSVILVPLTLGASLLAGAIAQYHQVLYYAGGALMFVLAAFTLTGMMWSLPSFVRAPDTSRSDTGSFFALGVFSGIASACCAPVLIGVMALSAISATPAGGLVLGIAYVFGMVFPLFLMALLWDALKLNERTFWRAKPIRIRLGARTLVTNTLNIVVAAGFAVMGIGIITLANQTDMSGGTAAQTAIADALTDFFLVIQQWVAPIPEPVQALILFAIAGVFIWVTLIGRRRHRTHSAGADHSAPQMDGAGSAGEVLTVEGAATVGASMTTTKPGTATDHDAPSASCH</sequence>
<feature type="transmembrane region" description="Helical" evidence="2">
    <location>
        <begin position="12"/>
        <end position="38"/>
    </location>
</feature>
<feature type="transmembrane region" description="Helical" evidence="2">
    <location>
        <begin position="162"/>
        <end position="182"/>
    </location>
</feature>
<evidence type="ECO:0000256" key="2">
    <source>
        <dbReference type="SAM" id="Phobius"/>
    </source>
</evidence>
<feature type="transmembrane region" description="Helical" evidence="2">
    <location>
        <begin position="82"/>
        <end position="102"/>
    </location>
</feature>
<dbReference type="PATRIC" id="fig|36807.3.peg.419"/>
<dbReference type="InterPro" id="IPR051790">
    <property type="entry name" value="Cytochrome_c-biogenesis_DsbD"/>
</dbReference>
<protein>
    <submittedName>
        <fullName evidence="3">Cytochrome C biogenesis protein transmembrane region</fullName>
    </submittedName>
</protein>
<dbReference type="PANTHER" id="PTHR31272:SF9">
    <property type="entry name" value="BLL1027 PROTEIN"/>
    <property type="match status" value="1"/>
</dbReference>
<feature type="region of interest" description="Disordered" evidence="1">
    <location>
        <begin position="324"/>
        <end position="343"/>
    </location>
</feature>
<comment type="caution">
    <text evidence="3">The sequence shown here is derived from an EMBL/GenBank/DDBJ whole genome shotgun (WGS) entry which is preliminary data.</text>
</comment>
<dbReference type="RefSeq" id="WP_082784223.1">
    <property type="nucleotide sequence ID" value="NZ_BAABEE010000001.1"/>
</dbReference>
<keyword evidence="2" id="KW-1133">Transmembrane helix</keyword>
<dbReference type="AlphaFoldDB" id="A0A150HH92"/>